<keyword evidence="8" id="KW-1185">Reference proteome</keyword>
<dbReference type="AlphaFoldDB" id="A0A6A4QRT4"/>
<comment type="subcellular location">
    <subcellularLocation>
        <location evidence="1">Secreted</location>
        <location evidence="1">Cell wall</location>
    </subcellularLocation>
</comment>
<keyword evidence="3" id="KW-0964">Secreted</keyword>
<protein>
    <submittedName>
        <fullName evidence="7">Putative polygalacturonase</fullName>
    </submittedName>
</protein>
<keyword evidence="5" id="KW-0472">Membrane</keyword>
<accession>A0A6A4QRT4</accession>
<evidence type="ECO:0000256" key="6">
    <source>
        <dbReference type="SAM" id="SignalP"/>
    </source>
</evidence>
<dbReference type="EMBL" id="WOCE01000004">
    <property type="protein sequence ID" value="KAE9615976.1"/>
    <property type="molecule type" value="Genomic_DNA"/>
</dbReference>
<dbReference type="InterPro" id="IPR012334">
    <property type="entry name" value="Pectin_lyas_fold"/>
</dbReference>
<evidence type="ECO:0000256" key="2">
    <source>
        <dbReference type="ARBA" id="ARBA00022512"/>
    </source>
</evidence>
<dbReference type="Proteomes" id="UP000447434">
    <property type="component" value="Chromosome 4"/>
</dbReference>
<dbReference type="InterPro" id="IPR011050">
    <property type="entry name" value="Pectin_lyase_fold/virulence"/>
</dbReference>
<evidence type="ECO:0000313" key="8">
    <source>
        <dbReference type="Proteomes" id="UP000447434"/>
    </source>
</evidence>
<evidence type="ECO:0000256" key="4">
    <source>
        <dbReference type="ARBA" id="ARBA00023316"/>
    </source>
</evidence>
<evidence type="ECO:0000256" key="3">
    <source>
        <dbReference type="ARBA" id="ARBA00022525"/>
    </source>
</evidence>
<keyword evidence="5" id="KW-1133">Transmembrane helix</keyword>
<dbReference type="OrthoDB" id="1431875at2759"/>
<dbReference type="Gene3D" id="2.160.20.10">
    <property type="entry name" value="Single-stranded right-handed beta-helix, Pectin lyase-like"/>
    <property type="match status" value="1"/>
</dbReference>
<keyword evidence="2" id="KW-0134">Cell wall</keyword>
<sequence>MQGLVVTFFIFSLASFCSCNRLLENIPEKTGSSVIDYGAVGDGSTDDSQAFLKAWGAACANSGSIGTIEVPQGKKFMLKPLKFTGPCKSSSINFKVRKCVTLIILLIYTYNFYGIIKFHFVIFKKKYLY</sequence>
<dbReference type="GO" id="GO:0071555">
    <property type="term" value="P:cell wall organization"/>
    <property type="evidence" value="ECO:0007669"/>
    <property type="project" value="UniProtKB-KW"/>
</dbReference>
<keyword evidence="5" id="KW-0812">Transmembrane</keyword>
<keyword evidence="4" id="KW-0961">Cell wall biogenesis/degradation</keyword>
<feature type="transmembrane region" description="Helical" evidence="5">
    <location>
        <begin position="100"/>
        <end position="123"/>
    </location>
</feature>
<name>A0A6A4QRT4_LUPAL</name>
<feature type="chain" id="PRO_5025454907" evidence="6">
    <location>
        <begin position="20"/>
        <end position="129"/>
    </location>
</feature>
<organism evidence="7 8">
    <name type="scientific">Lupinus albus</name>
    <name type="common">White lupine</name>
    <name type="synonym">Lupinus termis</name>
    <dbReference type="NCBI Taxonomy" id="3870"/>
    <lineage>
        <taxon>Eukaryota</taxon>
        <taxon>Viridiplantae</taxon>
        <taxon>Streptophyta</taxon>
        <taxon>Embryophyta</taxon>
        <taxon>Tracheophyta</taxon>
        <taxon>Spermatophyta</taxon>
        <taxon>Magnoliopsida</taxon>
        <taxon>eudicotyledons</taxon>
        <taxon>Gunneridae</taxon>
        <taxon>Pentapetalae</taxon>
        <taxon>rosids</taxon>
        <taxon>fabids</taxon>
        <taxon>Fabales</taxon>
        <taxon>Fabaceae</taxon>
        <taxon>Papilionoideae</taxon>
        <taxon>50 kb inversion clade</taxon>
        <taxon>genistoids sensu lato</taxon>
        <taxon>core genistoids</taxon>
        <taxon>Genisteae</taxon>
        <taxon>Lupinus</taxon>
    </lineage>
</organism>
<dbReference type="SUPFAM" id="SSF51126">
    <property type="entry name" value="Pectin lyase-like"/>
    <property type="match status" value="1"/>
</dbReference>
<keyword evidence="6" id="KW-0732">Signal</keyword>
<evidence type="ECO:0000313" key="7">
    <source>
        <dbReference type="EMBL" id="KAE9615976.1"/>
    </source>
</evidence>
<gene>
    <name evidence="7" type="ORF">Lalb_Chr04g0260911</name>
</gene>
<reference evidence="8" key="1">
    <citation type="journal article" date="2020" name="Nat. Commun.">
        <title>Genome sequence of the cluster root forming white lupin.</title>
        <authorList>
            <person name="Hufnagel B."/>
            <person name="Marques A."/>
            <person name="Soriano A."/>
            <person name="Marques L."/>
            <person name="Divol F."/>
            <person name="Doumas P."/>
            <person name="Sallet E."/>
            <person name="Mancinotti D."/>
            <person name="Carrere S."/>
            <person name="Marande W."/>
            <person name="Arribat S."/>
            <person name="Keller J."/>
            <person name="Huneau C."/>
            <person name="Blein T."/>
            <person name="Aime D."/>
            <person name="Laguerre M."/>
            <person name="Taylor J."/>
            <person name="Schubert V."/>
            <person name="Nelson M."/>
            <person name="Geu-Flores F."/>
            <person name="Crespi M."/>
            <person name="Gallardo-Guerrero K."/>
            <person name="Delaux P.-M."/>
            <person name="Salse J."/>
            <person name="Berges H."/>
            <person name="Guyot R."/>
            <person name="Gouzy J."/>
            <person name="Peret B."/>
        </authorList>
    </citation>
    <scope>NUCLEOTIDE SEQUENCE [LARGE SCALE GENOMIC DNA]</scope>
    <source>
        <strain evidence="8">cv. Amiga</strain>
    </source>
</reference>
<evidence type="ECO:0000256" key="5">
    <source>
        <dbReference type="SAM" id="Phobius"/>
    </source>
</evidence>
<dbReference type="PANTHER" id="PTHR31375">
    <property type="match status" value="1"/>
</dbReference>
<evidence type="ECO:0000256" key="1">
    <source>
        <dbReference type="ARBA" id="ARBA00004191"/>
    </source>
</evidence>
<proteinExistence type="predicted"/>
<comment type="caution">
    <text evidence="7">The sequence shown here is derived from an EMBL/GenBank/DDBJ whole genome shotgun (WGS) entry which is preliminary data.</text>
</comment>
<feature type="signal peptide" evidence="6">
    <location>
        <begin position="1"/>
        <end position="19"/>
    </location>
</feature>